<dbReference type="PhylomeDB" id="E1JH39"/>
<dbReference type="PANTHER" id="PTHR14625:SF3">
    <property type="entry name" value="MICROCEPHALIN"/>
    <property type="match status" value="1"/>
</dbReference>
<protein>
    <submittedName>
        <fullName evidence="3">Microcephalin, isoform D</fullName>
    </submittedName>
</protein>
<dbReference type="CDD" id="cd17716">
    <property type="entry name" value="BRCT_microcephalin_rpt1"/>
    <property type="match status" value="1"/>
</dbReference>
<feature type="region of interest" description="Disordered" evidence="1">
    <location>
        <begin position="291"/>
        <end position="336"/>
    </location>
</feature>
<dbReference type="SMART" id="SM00292">
    <property type="entry name" value="BRCT"/>
    <property type="match status" value="2"/>
</dbReference>
<dbReference type="OrthoDB" id="2384350at2759"/>
<reference evidence="3 5" key="9">
    <citation type="journal article" date="2015" name="G3 (Bethesda)">
        <title>Gene Model Annotations for Drosophila melanogaster: Impact of High-Throughput Data.</title>
        <authorList>
            <consortium name="FlyBase Consortium"/>
            <person name="Matthews B.B."/>
            <person name="Dos Santos G."/>
            <person name="Crosby M.A."/>
            <person name="Emmert D.B."/>
            <person name="St Pierre S.E."/>
            <person name="Gramates L.S."/>
            <person name="Zhou P."/>
            <person name="Schroeder A.J."/>
            <person name="Falls K."/>
            <person name="Strelets V."/>
            <person name="Russo S.M."/>
            <person name="Gelbart W.M."/>
            <person name="null"/>
        </authorList>
    </citation>
    <scope>NUCLEOTIDE SEQUENCE [LARGE SCALE GENOMIC DNA]</scope>
    <source>
        <strain evidence="5">Berkeley</strain>
    </source>
</reference>
<sequence>MDKFLLRNPTWKTKTYGSVVASSAAAAKKTAASSTRRPLHDSNLGDFRSKAAAPSPKSLSQAPADDQAARDRLMLKPALAVSKAISQHRSEFHQDENEAGAEGSAAKPDPPIGAATPTRQEGHWARLQQDLNSPNAALRLRAIRALKSPTKSAYNTFDVPLAEQSIITMEERNPQEPPSLPELLKDIVVYVEVRTGNDNRSEGVKSIIAKMGAQVKDRLTRTTTHVVFKDGLLSTYKKATEWNIPVVSILWIEACKVQLKICDPKQFPISNIRMYEYPELFGKMPRVKFMQPDSELNQRPRKRQGTPTSSKDNEPGSTNKRAQTGTPTTTTPKNDISRFFRAINHNKPSDDEAIESPATKLLNRISSGCYTPLPAGGTPQLMGTNGSGDAVAQKVQAQKSLQFGEQTDSNTPQAKPSSTSRPRRSTVDPPPVMTPPVRTTRRRSCVAEISSPAATDTRMTRRRSSLLTSTVIHEADPTQTAVAEPRMTRRRSSLLGIAKQAEETAQRQTIQPITEELAPVEENRNSIIMAETNIINNTNCLEQSIEITAVEAEASFKADRRGTLYASELMDISSPRRRSVAKSSLELRQENLAPRARQSLSNVTTQTSFLDVEQQVTPLFSSTRLPTGQTTGNRRRTIFNMDMDVINESIERMNQSHRMSLALANKAELGESCQVHEQEPPQAEPVPSQEPKRRRLFNPNDEVVISPAMSNRKSRLSITGSGSSSSVQKRRRSLATPAKSSSSELCATTPLSKAVTNKEAEKSKSNTEISEASLDAVPEVKKSTSNAGEENEKPKGKSRTRIRTLVHTNMHQEQINVIRKALRKLRGMRLDPTVTQHTTHLVSLEPRRTLNLLRGLMRGVWIVSYQWVLASIRAGKWINEEPYELTRFSRAIEICRTERQAFGVHYQCELFRFMEPFYVSSLCRPVQFNNMKELLLLGGATLTENRFKAKYIIGDKRRAEDDRVYLDPYWVLDSITNMQIQRFGKYLMKSAIISADGIRYEDPRDRDEDKTQRRHLHDFVDPPFVLDK</sequence>
<dbReference type="AlphaFoldDB" id="E1JH39"/>
<reference evidence="3 5" key="1">
    <citation type="journal article" date="2000" name="Science">
        <title>The genome sequence of Drosophila melanogaster.</title>
        <authorList>
            <person name="Adams M.D."/>
            <person name="Celniker S.E."/>
            <person name="Holt R.A."/>
            <person name="Evans C.A."/>
            <person name="Gocayne J.D."/>
            <person name="Amanatides P.G."/>
            <person name="Scherer S.E."/>
            <person name="Li P.W."/>
            <person name="Hoskins R.A."/>
            <person name="Galle R.F."/>
            <person name="George R.A."/>
            <person name="Lewis S.E."/>
            <person name="Richards S."/>
            <person name="Ashburner M."/>
            <person name="Henderson S.N."/>
            <person name="Sutton G.G."/>
            <person name="Wortman J.R."/>
            <person name="Yandell M.D."/>
            <person name="Zhang Q."/>
            <person name="Chen L.X."/>
            <person name="Brandon R.C."/>
            <person name="Rogers Y.H."/>
            <person name="Blazej R.G."/>
            <person name="Champe M."/>
            <person name="Pfeiffer B.D."/>
            <person name="Wan K.H."/>
            <person name="Doyle C."/>
            <person name="Baxter E.G."/>
            <person name="Helt G."/>
            <person name="Nelson C.R."/>
            <person name="Gabor G.L."/>
            <person name="Abril J.F."/>
            <person name="Agbayani A."/>
            <person name="An H.J."/>
            <person name="Andrews-Pfannkoch C."/>
            <person name="Baldwin D."/>
            <person name="Ballew R.M."/>
            <person name="Basu A."/>
            <person name="Baxendale J."/>
            <person name="Bayraktaroglu L."/>
            <person name="Beasley E.M."/>
            <person name="Beeson K.Y."/>
            <person name="Benos P.V."/>
            <person name="Berman B.P."/>
            <person name="Bhandari D."/>
            <person name="Bolshakov S."/>
            <person name="Borkova D."/>
            <person name="Botchan M.R."/>
            <person name="Bouck J."/>
            <person name="Brokstein P."/>
            <person name="Brottier P."/>
            <person name="Burtis K.C."/>
            <person name="Busam D.A."/>
            <person name="Butler H."/>
            <person name="Cadieu E."/>
            <person name="Center A."/>
            <person name="Chandra I."/>
            <person name="Cherry J.M."/>
            <person name="Cawley S."/>
            <person name="Dahlke C."/>
            <person name="Davenport L.B."/>
            <person name="Davies P."/>
            <person name="de Pablos B."/>
            <person name="Delcher A."/>
            <person name="Deng Z."/>
            <person name="Mays A.D."/>
            <person name="Dew I."/>
            <person name="Dietz S.M."/>
            <person name="Dodson K."/>
            <person name="Doup L.E."/>
            <person name="Downes M."/>
            <person name="Dugan-Rocha S."/>
            <person name="Dunkov B.C."/>
            <person name="Dunn P."/>
            <person name="Durbin K.J."/>
            <person name="Evangelista C.C."/>
            <person name="Ferraz C."/>
            <person name="Ferriera S."/>
            <person name="Fleischmann W."/>
            <person name="Fosler C."/>
            <person name="Gabrielian A.E."/>
            <person name="Garg N.S."/>
            <person name="Gelbart W.M."/>
            <person name="Glasser K."/>
            <person name="Glodek A."/>
            <person name="Gong F."/>
            <person name="Gorrell J.H."/>
            <person name="Gu Z."/>
            <person name="Guan P."/>
            <person name="Harris M."/>
            <person name="Harris N.L."/>
            <person name="Harvey D."/>
            <person name="Heiman T.J."/>
            <person name="Hernandez J.R."/>
            <person name="Houck J."/>
            <person name="Hostin D."/>
            <person name="Houston K.A."/>
            <person name="Howland T.J."/>
            <person name="Wei M.H."/>
            <person name="Ibegwam C."/>
            <person name="Jalali M."/>
            <person name="Kalush F."/>
            <person name="Karpen G.H."/>
            <person name="Ke Z."/>
            <person name="Kennison J.A."/>
            <person name="Ketchum K.A."/>
            <person name="Kimmel B.E."/>
            <person name="Kodira C.D."/>
            <person name="Kraft C."/>
            <person name="Kravitz S."/>
            <person name="Kulp D."/>
            <person name="Lai Z."/>
            <person name="Lasko P."/>
            <person name="Lei Y."/>
            <person name="Levitsky A.A."/>
            <person name="Li J."/>
            <person name="Li Z."/>
            <person name="Liang Y."/>
            <person name="Lin X."/>
            <person name="Liu X."/>
            <person name="Mattei B."/>
            <person name="McIntosh T.C."/>
            <person name="McLeod M.P."/>
            <person name="McPherson D."/>
            <person name="Merkulov G."/>
            <person name="Milshina N.V."/>
            <person name="Mobarry C."/>
            <person name="Morris J."/>
            <person name="Moshrefi A."/>
            <person name="Mount S.M."/>
            <person name="Moy M."/>
            <person name="Murphy B."/>
            <person name="Murphy L."/>
            <person name="Muzny D.M."/>
            <person name="Nelson D.L."/>
            <person name="Nelson D.R."/>
            <person name="Nelson K.A."/>
            <person name="Nixon K."/>
            <person name="Nusskern D.R."/>
            <person name="Pacleb J.M."/>
            <person name="Palazzolo M."/>
            <person name="Pittman G.S."/>
            <person name="Pan S."/>
            <person name="Pollard J."/>
            <person name="Puri V."/>
            <person name="Reese M.G."/>
            <person name="Reinert K."/>
            <person name="Remington K."/>
            <person name="Saunders R.D."/>
            <person name="Scheeler F."/>
            <person name="Shen H."/>
            <person name="Shue B.C."/>
            <person name="Siden-Kiamos I."/>
            <person name="Simpson M."/>
            <person name="Skupski M.P."/>
            <person name="Smith T."/>
            <person name="Spier E."/>
            <person name="Spradling A.C."/>
            <person name="Stapleton M."/>
            <person name="Strong R."/>
            <person name="Sun E."/>
            <person name="Svirskas R."/>
            <person name="Tector C."/>
            <person name="Turner R."/>
            <person name="Venter E."/>
            <person name="Wang A.H."/>
            <person name="Wang X."/>
            <person name="Wang Z.Y."/>
            <person name="Wassarman D.A."/>
            <person name="Weinstock G.M."/>
            <person name="Weissenbach J."/>
            <person name="Williams S.M."/>
            <person name="WoodageT"/>
            <person name="Worley K.C."/>
            <person name="Wu D."/>
            <person name="Yang S."/>
            <person name="Yao Q.A."/>
            <person name="Ye J."/>
            <person name="Yeh R.F."/>
            <person name="Zaveri J.S."/>
            <person name="Zhan M."/>
            <person name="Zhang G."/>
            <person name="Zhao Q."/>
            <person name="Zheng L."/>
            <person name="Zheng X.H."/>
            <person name="Zhong F.N."/>
            <person name="Zhong W."/>
            <person name="Zhou X."/>
            <person name="Zhu S."/>
            <person name="Zhu X."/>
            <person name="Smith H.O."/>
            <person name="Gibbs R.A."/>
            <person name="Myers E.W."/>
            <person name="Rubin G.M."/>
            <person name="Venter J.C."/>
        </authorList>
    </citation>
    <scope>NUCLEOTIDE SEQUENCE [LARGE SCALE GENOMIC DNA]</scope>
    <source>
        <strain evidence="5">Berkeley</strain>
    </source>
</reference>
<dbReference type="FlyBase" id="FBgn0260959">
    <property type="gene designation" value="MCPH1"/>
</dbReference>
<reference evidence="3 5" key="8">
    <citation type="journal article" date="2007" name="Science">
        <title>Sequence finishing and mapping of Drosophila melanogaster heterochromatin.</title>
        <authorList>
            <person name="Hoskins R.A."/>
            <person name="Carlson J.W."/>
            <person name="Kennedy C."/>
            <person name="Acevedo D."/>
            <person name="Evans-Holm M."/>
            <person name="Frise E."/>
            <person name="Wan K.H."/>
            <person name="Park S."/>
            <person name="Mendez-Lago M."/>
            <person name="Rossi F."/>
            <person name="Villasante A."/>
            <person name="Dimitri P."/>
            <person name="Karpen G.H."/>
            <person name="Celniker S.E."/>
        </authorList>
    </citation>
    <scope>NUCLEOTIDE SEQUENCE [LARGE SCALE GENOMIC DNA]</scope>
    <source>
        <strain evidence="5">Berkeley</strain>
    </source>
</reference>
<dbReference type="Pfam" id="PF12738">
    <property type="entry name" value="PTCB-BRCT"/>
    <property type="match status" value="1"/>
</dbReference>
<feature type="region of interest" description="Disordered" evidence="1">
    <location>
        <begin position="22"/>
        <end position="68"/>
    </location>
</feature>
<reference evidence="3 5" key="3">
    <citation type="journal article" date="2002" name="Genome Biol.">
        <title>Annotation of the Drosophila melanogaster euchromatic genome: a systematic review.</title>
        <authorList>
            <person name="Misra S."/>
            <person name="Crosby M.A."/>
            <person name="Mungall C.J."/>
            <person name="Matthews B.B."/>
            <person name="Campbell K.S."/>
            <person name="Hradecky P."/>
            <person name="Huang Y."/>
            <person name="Kaminker J.S."/>
            <person name="Millburn G.H."/>
            <person name="Prochnik S.E."/>
            <person name="Smith C.D."/>
            <person name="Tupy J.L."/>
            <person name="Whitfied E.J."/>
            <person name="Bayraktaroglu L."/>
            <person name="Berman B.P."/>
            <person name="Bettencourt B.R."/>
            <person name="Celniker S.E."/>
            <person name="de Grey A.D."/>
            <person name="Drysdale R.A."/>
            <person name="Harris N.L."/>
            <person name="Richter J."/>
            <person name="Russo S."/>
            <person name="Schroeder A.J."/>
            <person name="Shu S.Q."/>
            <person name="Stapleton M."/>
            <person name="Yamada C."/>
            <person name="Ashburner M."/>
            <person name="Gelbart W.M."/>
            <person name="Rubin G.M."/>
            <person name="Lewis S.E."/>
        </authorList>
    </citation>
    <scope>GENOME REANNOTATION</scope>
    <source>
        <strain evidence="5">Berkeley</strain>
    </source>
</reference>
<dbReference type="Gene3D" id="3.40.50.10190">
    <property type="entry name" value="BRCT domain"/>
    <property type="match status" value="3"/>
</dbReference>
<feature type="domain" description="BRCT" evidence="2">
    <location>
        <begin position="179"/>
        <end position="269"/>
    </location>
</feature>
<dbReference type="SMR" id="E1JH39"/>
<organism evidence="3 5">
    <name type="scientific">Drosophila melanogaster</name>
    <name type="common">Fruit fly</name>
    <dbReference type="NCBI Taxonomy" id="7227"/>
    <lineage>
        <taxon>Eukaryota</taxon>
        <taxon>Metazoa</taxon>
        <taxon>Ecdysozoa</taxon>
        <taxon>Arthropoda</taxon>
        <taxon>Hexapoda</taxon>
        <taxon>Insecta</taxon>
        <taxon>Pterygota</taxon>
        <taxon>Neoptera</taxon>
        <taxon>Endopterygota</taxon>
        <taxon>Diptera</taxon>
        <taxon>Brachycera</taxon>
        <taxon>Muscomorpha</taxon>
        <taxon>Ephydroidea</taxon>
        <taxon>Drosophilidae</taxon>
        <taxon>Drosophila</taxon>
        <taxon>Sophophora</taxon>
    </lineage>
</organism>
<reference evidence="3 5" key="4">
    <citation type="journal article" date="2002" name="Genome Biol.">
        <title>The transposable elements of the Drosophila melanogaster euchromatin: a genomics perspective.</title>
        <authorList>
            <person name="Kaminker J.S."/>
            <person name="Bergman C.M."/>
            <person name="Kronmiller B."/>
            <person name="Carlson J."/>
            <person name="Svirskas R."/>
            <person name="Patel S."/>
            <person name="Frise E."/>
            <person name="Wheeler D.A."/>
            <person name="Lewis S.E."/>
            <person name="Rubin G.M."/>
            <person name="Ashburner M."/>
            <person name="Celniker S.E."/>
        </authorList>
    </citation>
    <scope>NUCLEOTIDE SEQUENCE [LARGE SCALE GENOMIC DNA]</scope>
    <source>
        <strain evidence="5">Berkeley</strain>
    </source>
</reference>
<evidence type="ECO:0000313" key="4">
    <source>
        <dbReference type="FlyBase" id="FBgn0260959"/>
    </source>
</evidence>
<reference evidence="3 5" key="2">
    <citation type="journal article" date="2002" name="Genome Biol.">
        <title>Finishing a whole-genome shotgun: release 3 of the Drosophila melanogaster euchromatic genome sequence.</title>
        <authorList>
            <person name="Celniker S.E."/>
            <person name="Wheeler D.A."/>
            <person name="Kronmiller B."/>
            <person name="Carlson J.W."/>
            <person name="Halpern A."/>
            <person name="Patel S."/>
            <person name="Adams M."/>
            <person name="Champe M."/>
            <person name="Dugan S.P."/>
            <person name="Frise E."/>
            <person name="Hodgson A."/>
            <person name="George R.A."/>
            <person name="Hoskins R.A."/>
            <person name="Laverty T."/>
            <person name="Muzny D.M."/>
            <person name="Nelson C.R."/>
            <person name="Pacleb J.M."/>
            <person name="Park S."/>
            <person name="Pfeiffer B.D."/>
            <person name="Richards S."/>
            <person name="Sodergren E.J."/>
            <person name="Svirskas R."/>
            <person name="Tabor P.E."/>
            <person name="Wan K."/>
            <person name="Stapleton M."/>
            <person name="Sutton G.G."/>
            <person name="Venter C."/>
            <person name="Weinstock G."/>
            <person name="Scherer S.E."/>
            <person name="Myers E.W."/>
            <person name="Gibbs R.A."/>
            <person name="Rubin G.M."/>
        </authorList>
    </citation>
    <scope>NUCLEOTIDE SEQUENCE [LARGE SCALE GENOMIC DNA]</scope>
    <source>
        <strain evidence="5">Berkeley</strain>
    </source>
</reference>
<dbReference type="GO" id="GO:0000278">
    <property type="term" value="P:mitotic cell cycle"/>
    <property type="evidence" value="ECO:0000315"/>
    <property type="project" value="FlyBase"/>
</dbReference>
<feature type="compositionally biased region" description="Polar residues" evidence="1">
    <location>
        <begin position="738"/>
        <end position="755"/>
    </location>
</feature>
<name>E1JH39_DROME</name>
<dbReference type="OMA" id="AMEPRMT"/>
<dbReference type="GeneID" id="36272"/>
<feature type="compositionally biased region" description="Low complexity" evidence="1">
    <location>
        <begin position="50"/>
        <end position="66"/>
    </location>
</feature>
<dbReference type="GO" id="GO:0005634">
    <property type="term" value="C:nucleus"/>
    <property type="evidence" value="ECO:0000314"/>
    <property type="project" value="FlyBase"/>
</dbReference>
<feature type="region of interest" description="Disordered" evidence="1">
    <location>
        <begin position="672"/>
        <end position="799"/>
    </location>
</feature>
<reference evidence="3 5" key="5">
    <citation type="journal article" date="2002" name="Genome Biol.">
        <title>Heterochromatic sequences in a Drosophila whole-genome shotgun assembly.</title>
        <authorList>
            <person name="Hoskins R.A."/>
            <person name="Smith C.D."/>
            <person name="Carlson J.W."/>
            <person name="Carvalho A.B."/>
            <person name="Halpern A."/>
            <person name="Kaminker J.S."/>
            <person name="Kennedy C."/>
            <person name="Mungall C.J."/>
            <person name="Sullivan B.A."/>
            <person name="Sutton G.G."/>
            <person name="Yasuhara J.C."/>
            <person name="Wakimoto B.T."/>
            <person name="Myers E.W."/>
            <person name="Celniker S.E."/>
            <person name="Rubin G.M."/>
            <person name="Karpen G.H."/>
        </authorList>
    </citation>
    <scope>NUCLEOTIDE SEQUENCE [LARGE SCALE GENOMIC DNA]</scope>
    <source>
        <strain evidence="5">Berkeley</strain>
    </source>
</reference>
<feature type="compositionally biased region" description="Basic and acidic residues" evidence="1">
    <location>
        <begin position="756"/>
        <end position="765"/>
    </location>
</feature>
<feature type="compositionally biased region" description="Polar residues" evidence="1">
    <location>
        <begin position="305"/>
        <end position="323"/>
    </location>
</feature>
<reference evidence="3 5" key="11">
    <citation type="journal article" date="2015" name="Genome Res.">
        <title>The Release 6 reference sequence of the Drosophila melanogaster genome.</title>
        <authorList>
            <person name="Hoskins R.A."/>
            <person name="Carlson J.W."/>
            <person name="Wan K.H."/>
            <person name="Park S."/>
            <person name="Mendez I."/>
            <person name="Galle S.E."/>
            <person name="Booth B.W."/>
            <person name="Pfeiffer B.D."/>
            <person name="George R.A."/>
            <person name="Svirskas R."/>
            <person name="Krzywinski M."/>
            <person name="Schein J."/>
            <person name="Accardo M.C."/>
            <person name="Damia E."/>
            <person name="Messina G."/>
            <person name="Mendez-Lago M."/>
            <person name="de Pablos B."/>
            <person name="Demakova O.V."/>
            <person name="Andreyeva E.N."/>
            <person name="Boldyreva L.V."/>
            <person name="Marra M."/>
            <person name="Carvalho A.B."/>
            <person name="Dimitri P."/>
            <person name="Villasante A."/>
            <person name="Zhimulev I.F."/>
            <person name="Rubin G.M."/>
            <person name="Karpen G.H."/>
            <person name="Celniker S.E."/>
        </authorList>
    </citation>
    <scope>NUCLEOTIDE SEQUENCE [LARGE SCALE GENOMIC DNA]</scope>
    <source>
        <strain evidence="5">Berkeley</strain>
    </source>
</reference>
<evidence type="ECO:0007829" key="6">
    <source>
        <dbReference type="PeptideAtlas" id="E1JH39"/>
    </source>
</evidence>
<dbReference type="InParanoid" id="E1JH39"/>
<dbReference type="GO" id="GO:0007279">
    <property type="term" value="P:pole cell formation"/>
    <property type="evidence" value="ECO:0000315"/>
    <property type="project" value="FlyBase"/>
</dbReference>
<evidence type="ECO:0000259" key="2">
    <source>
        <dbReference type="PROSITE" id="PS50172"/>
    </source>
</evidence>
<dbReference type="FunCoup" id="E1JH39">
    <property type="interactions" value="1823"/>
</dbReference>
<feature type="domain" description="BRCT" evidence="2">
    <location>
        <begin position="827"/>
        <end position="885"/>
    </location>
</feature>
<feature type="region of interest" description="Disordered" evidence="1">
    <location>
        <begin position="85"/>
        <end position="121"/>
    </location>
</feature>
<feature type="compositionally biased region" description="Polar residues" evidence="1">
    <location>
        <begin position="395"/>
        <end position="415"/>
    </location>
</feature>
<proteinExistence type="evidence at protein level"/>
<reference evidence="3 5" key="10">
    <citation type="journal article" date="2015" name="G3 (Bethesda)">
        <title>Gene Model Annotations for Drosophila melanogaster: The Rule-Benders.</title>
        <authorList>
            <consortium name="FlyBase Consortium"/>
            <person name="Crosby M.A."/>
            <person name="Gramates L.S."/>
            <person name="Dos Santos G."/>
            <person name="Matthews B.B."/>
            <person name="St Pierre S.E."/>
            <person name="Zhou P."/>
            <person name="Schroeder A.J."/>
            <person name="Falls K."/>
            <person name="Emmert D.B."/>
            <person name="Russo S.M."/>
            <person name="Gelbart W.M."/>
            <person name="null"/>
        </authorList>
    </citation>
    <scope>NUCLEOTIDE SEQUENCE [LARGE SCALE GENOMIC DNA]</scope>
    <source>
        <strain evidence="5">Berkeley</strain>
    </source>
</reference>
<dbReference type="PROSITE" id="PS50172">
    <property type="entry name" value="BRCT"/>
    <property type="match status" value="2"/>
</dbReference>
<dbReference type="FunFam" id="3.40.50.10190:FF:000101">
    <property type="entry name" value="Microcephalin, isoform A"/>
    <property type="match status" value="1"/>
</dbReference>
<dbReference type="CDD" id="cd17736">
    <property type="entry name" value="BRCT_microcephalin_rpt2"/>
    <property type="match status" value="1"/>
</dbReference>
<dbReference type="Pfam" id="PF00533">
    <property type="entry name" value="BRCT"/>
    <property type="match status" value="1"/>
</dbReference>
<feature type="compositionally biased region" description="Low complexity" evidence="1">
    <location>
        <begin position="716"/>
        <end position="727"/>
    </location>
</feature>
<evidence type="ECO:0000313" key="3">
    <source>
        <dbReference type="EMBL" id="ACZ94398.1"/>
    </source>
</evidence>
<evidence type="ECO:0000256" key="1">
    <source>
        <dbReference type="SAM" id="MobiDB-lite"/>
    </source>
</evidence>
<dbReference type="InterPro" id="IPR022047">
    <property type="entry name" value="Microcephalin-like"/>
</dbReference>
<dbReference type="BioGRID-ORCS" id="36272">
    <property type="hits" value="0 hits in 1 CRISPR screen"/>
</dbReference>
<dbReference type="CTD" id="79648"/>
<reference evidence="3 5" key="6">
    <citation type="journal article" date="2005" name="PLoS Comput. Biol.">
        <title>Combined evidence annotation of transposable elements in genome sequences.</title>
        <authorList>
            <person name="Quesneville H."/>
            <person name="Bergman C.M."/>
            <person name="Andrieu O."/>
            <person name="Autard D."/>
            <person name="Nouaud D."/>
            <person name="Ashburner M."/>
            <person name="Anxolabehere D."/>
        </authorList>
    </citation>
    <scope>NUCLEOTIDE SEQUENCE [LARGE SCALE GENOMIC DNA]</scope>
    <source>
        <strain evidence="5">Berkeley</strain>
    </source>
</reference>
<dbReference type="FunFam" id="3.40.50.10190:FF:000047">
    <property type="entry name" value="Microcephalin"/>
    <property type="match status" value="1"/>
</dbReference>
<feature type="compositionally biased region" description="Low complexity" evidence="1">
    <location>
        <begin position="22"/>
        <end position="35"/>
    </location>
</feature>
<dbReference type="GO" id="GO:0016319">
    <property type="term" value="P:mushroom body development"/>
    <property type="evidence" value="ECO:0000315"/>
    <property type="project" value="FlyBase"/>
</dbReference>
<dbReference type="HOGENOM" id="CLU_011279_0_0_1"/>
<dbReference type="SUPFAM" id="SSF52113">
    <property type="entry name" value="BRCT domain"/>
    <property type="match status" value="3"/>
</dbReference>
<dbReference type="EMBL" id="AE013599">
    <property type="protein sequence ID" value="ACZ94398.1"/>
    <property type="molecule type" value="Genomic_DNA"/>
</dbReference>
<dbReference type="InterPro" id="IPR001357">
    <property type="entry name" value="BRCT_dom"/>
</dbReference>
<reference evidence="3 5" key="7">
    <citation type="journal article" date="2007" name="Science">
        <title>The Release 5.1 annotation of Drosophila melanogaster heterochromatin.</title>
        <authorList>
            <person name="Smith C.D."/>
            <person name="Shu S."/>
            <person name="Mungall C.J."/>
            <person name="Karpen G.H."/>
        </authorList>
    </citation>
    <scope>NUCLEOTIDE SEQUENCE [LARGE SCALE GENOMIC DNA]</scope>
    <source>
        <strain evidence="5">Berkeley</strain>
    </source>
</reference>
<dbReference type="Proteomes" id="UP000000803">
    <property type="component" value="Chromosome 2R"/>
</dbReference>
<dbReference type="VEuPathDB" id="VectorBase:FBgn0260959"/>
<dbReference type="PaxDb" id="7227-FBpp0290646"/>
<accession>E1JH39</accession>
<dbReference type="GO" id="GO:0045448">
    <property type="term" value="P:mitotic cell cycle, embryonic"/>
    <property type="evidence" value="ECO:0000315"/>
    <property type="project" value="FlyBase"/>
</dbReference>
<dbReference type="GlyGen" id="E1JH39">
    <property type="glycosylation" value="1 site"/>
</dbReference>
<dbReference type="InterPro" id="IPR036420">
    <property type="entry name" value="BRCT_dom_sf"/>
</dbReference>
<evidence type="ECO:0000313" key="5">
    <source>
        <dbReference type="Proteomes" id="UP000000803"/>
    </source>
</evidence>
<keyword evidence="6" id="KW-1267">Proteomics identification</keyword>
<dbReference type="CDD" id="cd17751">
    <property type="entry name" value="BRCT_microcephalin_rpt3"/>
    <property type="match status" value="1"/>
</dbReference>
<dbReference type="STRING" id="7227.FBpp0290646"/>
<dbReference type="PANTHER" id="PTHR14625">
    <property type="entry name" value="MICROCEPHALIN"/>
    <property type="match status" value="1"/>
</dbReference>
<keyword evidence="5" id="KW-1185">Reference proteome</keyword>
<dbReference type="eggNOG" id="KOG4362">
    <property type="taxonomic scope" value="Eukaryota"/>
</dbReference>
<dbReference type="AGR" id="FB:FBgn0260959"/>
<dbReference type="ExpressionAtlas" id="E1JH39">
    <property type="expression patterns" value="baseline and differential"/>
</dbReference>
<gene>
    <name evidence="3 4" type="primary">MCPH1</name>
    <name evidence="3" type="synonym">awol</name>
    <name evidence="3" type="synonym">CG13184</name>
    <name evidence="3" type="synonym">CG30038</name>
    <name evidence="3" type="synonym">CG8981</name>
    <name evidence="3" type="synonym">Dmcph1</name>
    <name evidence="3" type="synonym">dMCPH1</name>
    <name evidence="3" type="synonym">Dmel\CG42572</name>
    <name evidence="3" type="synonym">mcph1</name>
    <name evidence="3" type="synonym">p91</name>
    <name evidence="3 4" type="ORF">CG42572</name>
    <name evidence="3" type="ORF">Dmel_CG42572</name>
</gene>
<dbReference type="Bgee" id="FBgn0260959">
    <property type="expression patterns" value="Expressed in adult oenocyte (Drosophila) in adult thorax and 140 other cell types or tissues"/>
</dbReference>
<dbReference type="RefSeq" id="NP_001163123.1">
    <property type="nucleotide sequence ID" value="NM_001169652.2"/>
</dbReference>
<feature type="region of interest" description="Disordered" evidence="1">
    <location>
        <begin position="376"/>
        <end position="445"/>
    </location>
</feature>